<dbReference type="InterPro" id="IPR012910">
    <property type="entry name" value="Plug_dom"/>
</dbReference>
<dbReference type="SUPFAM" id="SSF49464">
    <property type="entry name" value="Carboxypeptidase regulatory domain-like"/>
    <property type="match status" value="1"/>
</dbReference>
<dbReference type="Proteomes" id="UP000245466">
    <property type="component" value="Unassembled WGS sequence"/>
</dbReference>
<evidence type="ECO:0000256" key="1">
    <source>
        <dbReference type="ARBA" id="ARBA00004571"/>
    </source>
</evidence>
<evidence type="ECO:0000256" key="10">
    <source>
        <dbReference type="SAM" id="SignalP"/>
    </source>
</evidence>
<comment type="similarity">
    <text evidence="8 9">Belongs to the TonB-dependent receptor family.</text>
</comment>
<keyword evidence="10" id="KW-0732">Signal</keyword>
<keyword evidence="5 9" id="KW-0798">TonB box</keyword>
<evidence type="ECO:0000256" key="2">
    <source>
        <dbReference type="ARBA" id="ARBA00022448"/>
    </source>
</evidence>
<evidence type="ECO:0000313" key="13">
    <source>
        <dbReference type="EMBL" id="PVY42992.1"/>
    </source>
</evidence>
<evidence type="ECO:0000256" key="9">
    <source>
        <dbReference type="RuleBase" id="RU003357"/>
    </source>
</evidence>
<evidence type="ECO:0000256" key="8">
    <source>
        <dbReference type="PROSITE-ProRule" id="PRU01360"/>
    </source>
</evidence>
<dbReference type="InterPro" id="IPR039426">
    <property type="entry name" value="TonB-dep_rcpt-like"/>
</dbReference>
<dbReference type="Pfam" id="PF00593">
    <property type="entry name" value="TonB_dep_Rec_b-barrel"/>
    <property type="match status" value="1"/>
</dbReference>
<name>A0A2U1B314_9BACT</name>
<keyword evidence="7 8" id="KW-0998">Cell outer membrane</keyword>
<evidence type="ECO:0000256" key="3">
    <source>
        <dbReference type="ARBA" id="ARBA00022452"/>
    </source>
</evidence>
<keyword evidence="14" id="KW-1185">Reference proteome</keyword>
<dbReference type="Gene3D" id="2.60.40.1120">
    <property type="entry name" value="Carboxypeptidase-like, regulatory domain"/>
    <property type="match status" value="1"/>
</dbReference>
<evidence type="ECO:0000256" key="6">
    <source>
        <dbReference type="ARBA" id="ARBA00023136"/>
    </source>
</evidence>
<dbReference type="NCBIfam" id="TIGR04056">
    <property type="entry name" value="OMP_RagA_SusC"/>
    <property type="match status" value="1"/>
</dbReference>
<gene>
    <name evidence="13" type="ORF">C8E01_102168</name>
</gene>
<dbReference type="Pfam" id="PF13715">
    <property type="entry name" value="CarbopepD_reg_2"/>
    <property type="match status" value="1"/>
</dbReference>
<dbReference type="EMBL" id="QEKI01000002">
    <property type="protein sequence ID" value="PVY42992.1"/>
    <property type="molecule type" value="Genomic_DNA"/>
</dbReference>
<comment type="subcellular location">
    <subcellularLocation>
        <location evidence="1 8">Cell outer membrane</location>
        <topology evidence="1 8">Multi-pass membrane protein</topology>
    </subcellularLocation>
</comment>
<protein>
    <submittedName>
        <fullName evidence="13">TonB-linked SusC/RagA family outer membrane protein</fullName>
    </submittedName>
</protein>
<dbReference type="PROSITE" id="PS52016">
    <property type="entry name" value="TONB_DEPENDENT_REC_3"/>
    <property type="match status" value="1"/>
</dbReference>
<evidence type="ECO:0000256" key="7">
    <source>
        <dbReference type="ARBA" id="ARBA00023237"/>
    </source>
</evidence>
<dbReference type="RefSeq" id="WP_116542037.1">
    <property type="nucleotide sequence ID" value="NZ_QEKI01000002.1"/>
</dbReference>
<keyword evidence="4 8" id="KW-0812">Transmembrane</keyword>
<accession>A0A2U1B314</accession>
<dbReference type="FunFam" id="2.170.130.10:FF:000003">
    <property type="entry name" value="SusC/RagA family TonB-linked outer membrane protein"/>
    <property type="match status" value="1"/>
</dbReference>
<dbReference type="InterPro" id="IPR000531">
    <property type="entry name" value="Beta-barrel_TonB"/>
</dbReference>
<evidence type="ECO:0000256" key="5">
    <source>
        <dbReference type="ARBA" id="ARBA00023077"/>
    </source>
</evidence>
<proteinExistence type="inferred from homology"/>
<keyword evidence="3 8" id="KW-1134">Transmembrane beta strand</keyword>
<dbReference type="Gene3D" id="2.40.170.20">
    <property type="entry name" value="TonB-dependent receptor, beta-barrel domain"/>
    <property type="match status" value="1"/>
</dbReference>
<evidence type="ECO:0000313" key="14">
    <source>
        <dbReference type="Proteomes" id="UP000245466"/>
    </source>
</evidence>
<feature type="domain" description="TonB-dependent receptor plug" evidence="12">
    <location>
        <begin position="120"/>
        <end position="228"/>
    </location>
</feature>
<keyword evidence="2 8" id="KW-0813">Transport</keyword>
<dbReference type="NCBIfam" id="TIGR04057">
    <property type="entry name" value="SusC_RagA_signa"/>
    <property type="match status" value="1"/>
</dbReference>
<dbReference type="GO" id="GO:0009279">
    <property type="term" value="C:cell outer membrane"/>
    <property type="evidence" value="ECO:0007669"/>
    <property type="project" value="UniProtKB-SubCell"/>
</dbReference>
<dbReference type="AlphaFoldDB" id="A0A2U1B314"/>
<dbReference type="Pfam" id="PF07715">
    <property type="entry name" value="Plug"/>
    <property type="match status" value="1"/>
</dbReference>
<dbReference type="InterPro" id="IPR008969">
    <property type="entry name" value="CarboxyPept-like_regulatory"/>
</dbReference>
<dbReference type="Gene3D" id="2.170.130.10">
    <property type="entry name" value="TonB-dependent receptor, plug domain"/>
    <property type="match status" value="1"/>
</dbReference>
<dbReference type="OrthoDB" id="9768177at2"/>
<evidence type="ECO:0000256" key="4">
    <source>
        <dbReference type="ARBA" id="ARBA00022692"/>
    </source>
</evidence>
<comment type="caution">
    <text evidence="13">The sequence shown here is derived from an EMBL/GenBank/DDBJ whole genome shotgun (WGS) entry which is preliminary data.</text>
</comment>
<organism evidence="13 14">
    <name type="scientific">Pontibacter virosus</name>
    <dbReference type="NCBI Taxonomy" id="1765052"/>
    <lineage>
        <taxon>Bacteria</taxon>
        <taxon>Pseudomonadati</taxon>
        <taxon>Bacteroidota</taxon>
        <taxon>Cytophagia</taxon>
        <taxon>Cytophagales</taxon>
        <taxon>Hymenobacteraceae</taxon>
        <taxon>Pontibacter</taxon>
    </lineage>
</organism>
<dbReference type="InterPro" id="IPR023997">
    <property type="entry name" value="TonB-dep_OMP_SusC/RagA_CS"/>
</dbReference>
<sequence length="983" mass="107276">MRKFVLMVFALVLCLVEQVAAQGRTISGTVTEQATGEALPGVSVIVKGTTTGVSTGVDGGYSITIPANVTAETATLVFRQIGMTTQEIVIGNRSSINVALSADTRQLSEVVVTGYTTQTQREVAGSVSTVKAEEIRQVPLASFDQALQGRAPGILVQANSGQPGAAANVVIRGRGSLRGTNDPLYIMDGVQISAADFATLNPADFESLTILKDASATSIYGSRGANGVVVITTRKGLAGKTRINYDVQYGFSRAPENRLEVMNTEQKLQYELQRGNPYGWTDEELVELRKVDTNWEDVFFKTGTTKNHTLSASGGSEKTTYYLSGSLFDQTGTVPNTGLERYTGRANVESNAGNFNFGLNSTFGYSEFTNTSEANTGINAPLNAIRWTNPYETVYDEEGNYTQMTSGQPNAMQELLENKNLRQQMKAVGNIYVGYQAPFLEGLSLRTTWGGDFTGNEQTAFVNPTTYTGQFSTGGSGSFGRGYNRNFSYTGTTSATYSTSFGEDHTLSVGLFNEIVNRKFRTFNFTGYGLGGAFQNEAGITPGNATNGYIPAVGGSGTENALLSYFTNINYGFKDRYFVTLGARRDGSSRFGANRRYANFGSIGFSWILSDEAFFEGLTGVFNDVKYKISYGSAGNQALTDDFASRELFARSVYAGISGLSQLQLANPDLQWERKTTFNTGLEFTTLNGRLQATGEFYNAVTSDLFLSRQLSRTTGFTNLLSNVGELRNRGVELALNGDIIASPDFTWSANISATYNKNEVLSLVGNEEEMIEGLYIQRVGEPMNSLYVVRYAGVNPDNGNAQYFTREGEITEVYDPNDRVIVGSVETPWFGGFGTTLRFKGLELSSFFSFVTGNKLYNNDRANVEHPQYLWDNLSTSMLNEWTPDNRVTDVPRPGSPFRSGTTRFVEDGDFLRLRNINLSYELPQSIYSGIGISSIRLFAQGQNLKTWTNFKGFDPEVSTGSLVGAQYPALRTVTFGLNVGF</sequence>
<feature type="signal peptide" evidence="10">
    <location>
        <begin position="1"/>
        <end position="21"/>
    </location>
</feature>
<dbReference type="InterPro" id="IPR036942">
    <property type="entry name" value="Beta-barrel_TonB_sf"/>
</dbReference>
<evidence type="ECO:0000259" key="11">
    <source>
        <dbReference type="Pfam" id="PF00593"/>
    </source>
</evidence>
<evidence type="ECO:0000259" key="12">
    <source>
        <dbReference type="Pfam" id="PF07715"/>
    </source>
</evidence>
<dbReference type="InterPro" id="IPR037066">
    <property type="entry name" value="Plug_dom_sf"/>
</dbReference>
<feature type="chain" id="PRO_5015569811" evidence="10">
    <location>
        <begin position="22"/>
        <end position="983"/>
    </location>
</feature>
<feature type="domain" description="TonB-dependent receptor-like beta-barrel" evidence="11">
    <location>
        <begin position="443"/>
        <end position="804"/>
    </location>
</feature>
<keyword evidence="6 8" id="KW-0472">Membrane</keyword>
<reference evidence="13 14" key="1">
    <citation type="submission" date="2018-04" db="EMBL/GenBank/DDBJ databases">
        <title>Genomic Encyclopedia of Type Strains, Phase IV (KMG-IV): sequencing the most valuable type-strain genomes for metagenomic binning, comparative biology and taxonomic classification.</title>
        <authorList>
            <person name="Goeker M."/>
        </authorList>
    </citation>
    <scope>NUCLEOTIDE SEQUENCE [LARGE SCALE GENOMIC DNA]</scope>
    <source>
        <strain evidence="13 14">DSM 100231</strain>
    </source>
</reference>
<dbReference type="InterPro" id="IPR023996">
    <property type="entry name" value="TonB-dep_OMP_SusC/RagA"/>
</dbReference>
<dbReference type="SUPFAM" id="SSF56935">
    <property type="entry name" value="Porins"/>
    <property type="match status" value="1"/>
</dbReference>